<accession>A0AAW1MKH3</accession>
<evidence type="ECO:0000256" key="2">
    <source>
        <dbReference type="ARBA" id="ARBA00022946"/>
    </source>
</evidence>
<sequence>MMKLANIFKSRGNTFGQSLNRNNSVQGVFKGYANFSTASTGDRISAAFSLYKGKAALSAEPVAPKFLKNEAGNLYVKRTGSILLSFSPSVGERKYDWERKQKFALSPTEVGSLISLGPTGSCDFFHDPGLKTSASGEVRKTLQIRSNADGTGYFLSLSVVDNKKKLNERITVQVTSAEFAVMRTSFSFALPHIIGWDHYANKPPSLTGNSSAKLGQKQFGTEWDK</sequence>
<dbReference type="GO" id="GO:0003697">
    <property type="term" value="F:single-stranded DNA binding"/>
    <property type="evidence" value="ECO:0007669"/>
    <property type="project" value="InterPro"/>
</dbReference>
<evidence type="ECO:0000313" key="4">
    <source>
        <dbReference type="Proteomes" id="UP001443914"/>
    </source>
</evidence>
<keyword evidence="2" id="KW-0809">Transit peptide</keyword>
<comment type="caution">
    <text evidence="3">The sequence shown here is derived from an EMBL/GenBank/DDBJ whole genome shotgun (WGS) entry which is preliminary data.</text>
</comment>
<dbReference type="GO" id="GO:0006355">
    <property type="term" value="P:regulation of DNA-templated transcription"/>
    <property type="evidence" value="ECO:0007669"/>
    <property type="project" value="InterPro"/>
</dbReference>
<dbReference type="Proteomes" id="UP001443914">
    <property type="component" value="Unassembled WGS sequence"/>
</dbReference>
<evidence type="ECO:0000313" key="3">
    <source>
        <dbReference type="EMBL" id="KAK9748939.1"/>
    </source>
</evidence>
<dbReference type="InterPro" id="IPR013742">
    <property type="entry name" value="Whirly"/>
</dbReference>
<dbReference type="SUPFAM" id="SSF54447">
    <property type="entry name" value="ssDNA-binding transcriptional regulator domain"/>
    <property type="match status" value="1"/>
</dbReference>
<dbReference type="Pfam" id="PF08536">
    <property type="entry name" value="Whirly"/>
    <property type="match status" value="1"/>
</dbReference>
<dbReference type="Gene3D" id="2.30.31.10">
    <property type="entry name" value="Transcriptional Coactivator Pc4, Chain A"/>
    <property type="match status" value="1"/>
</dbReference>
<dbReference type="PANTHER" id="PTHR31745:SF1">
    <property type="entry name" value="SINGLE-STRANDED DNA-BINDING PROTEIN WHY2, MITOCHONDRIAL"/>
    <property type="match status" value="1"/>
</dbReference>
<dbReference type="InterPro" id="IPR009044">
    <property type="entry name" value="ssDNA-bd_transcriptional_reg"/>
</dbReference>
<organism evidence="3 4">
    <name type="scientific">Saponaria officinalis</name>
    <name type="common">Common soapwort</name>
    <name type="synonym">Lychnis saponaria</name>
    <dbReference type="NCBI Taxonomy" id="3572"/>
    <lineage>
        <taxon>Eukaryota</taxon>
        <taxon>Viridiplantae</taxon>
        <taxon>Streptophyta</taxon>
        <taxon>Embryophyta</taxon>
        <taxon>Tracheophyta</taxon>
        <taxon>Spermatophyta</taxon>
        <taxon>Magnoliopsida</taxon>
        <taxon>eudicotyledons</taxon>
        <taxon>Gunneridae</taxon>
        <taxon>Pentapetalae</taxon>
        <taxon>Caryophyllales</taxon>
        <taxon>Caryophyllaceae</taxon>
        <taxon>Caryophylleae</taxon>
        <taxon>Saponaria</taxon>
    </lineage>
</organism>
<dbReference type="PANTHER" id="PTHR31745">
    <property type="entry name" value="SINGLE-STRANDED DNA-BINDING PROTEIN WHY2, MITOCHONDRIAL"/>
    <property type="match status" value="1"/>
</dbReference>
<name>A0AAW1MKH3_SAPOF</name>
<reference evidence="3" key="1">
    <citation type="submission" date="2024-03" db="EMBL/GenBank/DDBJ databases">
        <title>WGS assembly of Saponaria officinalis var. Norfolk2.</title>
        <authorList>
            <person name="Jenkins J."/>
            <person name="Shu S."/>
            <person name="Grimwood J."/>
            <person name="Barry K."/>
            <person name="Goodstein D."/>
            <person name="Schmutz J."/>
            <person name="Leebens-Mack J."/>
            <person name="Osbourn A."/>
        </authorList>
    </citation>
    <scope>NUCLEOTIDE SEQUENCE [LARGE SCALE GENOMIC DNA]</scope>
    <source>
        <strain evidence="3">JIC</strain>
    </source>
</reference>
<dbReference type="AlphaFoldDB" id="A0AAW1MKH3"/>
<gene>
    <name evidence="3" type="ORF">RND81_02G091800</name>
</gene>
<protein>
    <submittedName>
        <fullName evidence="3">Uncharacterized protein</fullName>
    </submittedName>
</protein>
<comment type="similarity">
    <text evidence="1">Belongs to the Whirly family.</text>
</comment>
<proteinExistence type="inferred from homology"/>
<keyword evidence="4" id="KW-1185">Reference proteome</keyword>
<dbReference type="GO" id="GO:0006952">
    <property type="term" value="P:defense response"/>
    <property type="evidence" value="ECO:0007669"/>
    <property type="project" value="InterPro"/>
</dbReference>
<evidence type="ECO:0000256" key="1">
    <source>
        <dbReference type="ARBA" id="ARBA00006061"/>
    </source>
</evidence>
<dbReference type="EMBL" id="JBDFQZ010000002">
    <property type="protein sequence ID" value="KAK9748939.1"/>
    <property type="molecule type" value="Genomic_DNA"/>
</dbReference>